<dbReference type="InterPro" id="IPR043128">
    <property type="entry name" value="Rev_trsase/Diguanyl_cyclase"/>
</dbReference>
<keyword evidence="5" id="KW-0378">Hydrolase</keyword>
<dbReference type="GO" id="GO:0016787">
    <property type="term" value="F:hydrolase activity"/>
    <property type="evidence" value="ECO:0007669"/>
    <property type="project" value="UniProtKB-KW"/>
</dbReference>
<dbReference type="Proteomes" id="UP001341281">
    <property type="component" value="Chromosome 07"/>
</dbReference>
<dbReference type="Pfam" id="PF00078">
    <property type="entry name" value="RVT_1"/>
    <property type="match status" value="1"/>
</dbReference>
<evidence type="ECO:0000256" key="1">
    <source>
        <dbReference type="ARBA" id="ARBA00022679"/>
    </source>
</evidence>
<dbReference type="FunFam" id="3.10.20.370:FF:000001">
    <property type="entry name" value="Retrovirus-related Pol polyprotein from transposon 17.6-like protein"/>
    <property type="match status" value="1"/>
</dbReference>
<evidence type="ECO:0000256" key="4">
    <source>
        <dbReference type="ARBA" id="ARBA00022759"/>
    </source>
</evidence>
<accession>A0AAQ3U6J5</accession>
<evidence type="ECO:0000256" key="3">
    <source>
        <dbReference type="ARBA" id="ARBA00022722"/>
    </source>
</evidence>
<evidence type="ECO:0000313" key="11">
    <source>
        <dbReference type="Proteomes" id="UP001341281"/>
    </source>
</evidence>
<gene>
    <name evidence="10" type="ORF">U9M48_032073</name>
</gene>
<dbReference type="SUPFAM" id="SSF56672">
    <property type="entry name" value="DNA/RNA polymerases"/>
    <property type="match status" value="2"/>
</dbReference>
<keyword evidence="4" id="KW-0255">Endonuclease</keyword>
<feature type="domain" description="Reverse transcriptase" evidence="8">
    <location>
        <begin position="206"/>
        <end position="282"/>
    </location>
</feature>
<evidence type="ECO:0000259" key="8">
    <source>
        <dbReference type="Pfam" id="PF00078"/>
    </source>
</evidence>
<dbReference type="EMBL" id="CP144751">
    <property type="protein sequence ID" value="WVZ85119.1"/>
    <property type="molecule type" value="Genomic_DNA"/>
</dbReference>
<dbReference type="InterPro" id="IPR041373">
    <property type="entry name" value="RT_RNaseH"/>
</dbReference>
<dbReference type="AlphaFoldDB" id="A0AAQ3U6J5"/>
<keyword evidence="1" id="KW-0808">Transferase</keyword>
<keyword evidence="2" id="KW-0548">Nucleotidyltransferase</keyword>
<dbReference type="CDD" id="cd01647">
    <property type="entry name" value="RT_LTR"/>
    <property type="match status" value="1"/>
</dbReference>
<dbReference type="InterPro" id="IPR043502">
    <property type="entry name" value="DNA/RNA_pol_sf"/>
</dbReference>
<keyword evidence="11" id="KW-1185">Reference proteome</keyword>
<reference evidence="10 11" key="1">
    <citation type="submission" date="2024-02" db="EMBL/GenBank/DDBJ databases">
        <title>High-quality chromosome-scale genome assembly of Pensacola bahiagrass (Paspalum notatum Flugge var. saurae).</title>
        <authorList>
            <person name="Vega J.M."/>
            <person name="Podio M."/>
            <person name="Orjuela J."/>
            <person name="Siena L.A."/>
            <person name="Pessino S.C."/>
            <person name="Combes M.C."/>
            <person name="Mariac C."/>
            <person name="Albertini E."/>
            <person name="Pupilli F."/>
            <person name="Ortiz J.P.A."/>
            <person name="Leblanc O."/>
        </authorList>
    </citation>
    <scope>NUCLEOTIDE SEQUENCE [LARGE SCALE GENOMIC DNA]</scope>
    <source>
        <strain evidence="10">R1</strain>
        <tissue evidence="10">Leaf</tissue>
    </source>
</reference>
<keyword evidence="6" id="KW-0695">RNA-directed DNA polymerase</keyword>
<dbReference type="CDD" id="cd09274">
    <property type="entry name" value="RNase_HI_RT_Ty3"/>
    <property type="match status" value="1"/>
</dbReference>
<dbReference type="InterPro" id="IPR050951">
    <property type="entry name" value="Retrovirus_Pol_polyprotein"/>
</dbReference>
<evidence type="ECO:0000313" key="10">
    <source>
        <dbReference type="EMBL" id="WVZ85119.1"/>
    </source>
</evidence>
<name>A0AAQ3U6J5_PASNO</name>
<keyword evidence="3" id="KW-0540">Nuclease</keyword>
<feature type="compositionally biased region" description="Pro residues" evidence="7">
    <location>
        <begin position="74"/>
        <end position="91"/>
    </location>
</feature>
<protein>
    <submittedName>
        <fullName evidence="10">Uncharacterized protein</fullName>
    </submittedName>
</protein>
<dbReference type="Gene3D" id="3.30.70.270">
    <property type="match status" value="3"/>
</dbReference>
<evidence type="ECO:0000256" key="2">
    <source>
        <dbReference type="ARBA" id="ARBA00022695"/>
    </source>
</evidence>
<dbReference type="FunFam" id="3.30.70.270:FF:000020">
    <property type="entry name" value="Transposon Tf2-6 polyprotein-like Protein"/>
    <property type="match status" value="1"/>
</dbReference>
<dbReference type="PANTHER" id="PTHR37984:SF5">
    <property type="entry name" value="PROTEIN NYNRIN-LIKE"/>
    <property type="match status" value="1"/>
</dbReference>
<evidence type="ECO:0000259" key="9">
    <source>
        <dbReference type="Pfam" id="PF17917"/>
    </source>
</evidence>
<dbReference type="GO" id="GO:0004519">
    <property type="term" value="F:endonuclease activity"/>
    <property type="evidence" value="ECO:0007669"/>
    <property type="project" value="UniProtKB-KW"/>
</dbReference>
<organism evidence="10 11">
    <name type="scientific">Paspalum notatum var. saurae</name>
    <dbReference type="NCBI Taxonomy" id="547442"/>
    <lineage>
        <taxon>Eukaryota</taxon>
        <taxon>Viridiplantae</taxon>
        <taxon>Streptophyta</taxon>
        <taxon>Embryophyta</taxon>
        <taxon>Tracheophyta</taxon>
        <taxon>Spermatophyta</taxon>
        <taxon>Magnoliopsida</taxon>
        <taxon>Liliopsida</taxon>
        <taxon>Poales</taxon>
        <taxon>Poaceae</taxon>
        <taxon>PACMAD clade</taxon>
        <taxon>Panicoideae</taxon>
        <taxon>Andropogonodae</taxon>
        <taxon>Paspaleae</taxon>
        <taxon>Paspalinae</taxon>
        <taxon>Paspalum</taxon>
    </lineage>
</organism>
<proteinExistence type="predicted"/>
<evidence type="ECO:0000256" key="5">
    <source>
        <dbReference type="ARBA" id="ARBA00022801"/>
    </source>
</evidence>
<evidence type="ECO:0000256" key="6">
    <source>
        <dbReference type="ARBA" id="ARBA00022918"/>
    </source>
</evidence>
<feature type="region of interest" description="Disordered" evidence="7">
    <location>
        <begin position="57"/>
        <end position="127"/>
    </location>
</feature>
<sequence>MCIDYRKLNTATRKDHFPLPFIDEMLERLANHSFFCYLDGYSSYHQIPIHQQLGPALNRPKTAQTNPNLSLPSCPSPPGRPSPLLAAPPLPPHEKTEGGNSHGHPSPPCLPPSSLYSPHHQNMKTKCSHLNEDDPLLRSSIHALKHAMEVVSLLLPLLSMGVETMEGTPDDPRRRGKAAALWDRVRSGITALMSPMSPLPPPNPRTFAYRRMSFRLCNALASFQRCMMAIFSDFIENIMEVFMDDFLVYGKSFDQCLENLEKVLQRCKEVDLVLNWEKMPFHGQRRISKRGIEVDRAKIEVIEQLPPPTNIKAIRSFLGHAGFYRRFIKNFSHIARPLTNLLAKDAPFMFDEECLEAFHKLKEALVTAPIIQPPDWNKPFEIMCDASDYVVGAVLGQTNDKKHHAISYASKTLTGPQLNYSTTEKELLAVVFAIDKFRSYLVGAKVIIYTDHAALKYLLTKKDAKPCLIWWVLLLQEFDIEIIDKKGVENSVADHLSRMKFEETSPLPIDDYMRDDQPLKVTTAQPWYANLVNYIVAGYVPEGANKRKLAH</sequence>
<dbReference type="PANTHER" id="PTHR37984">
    <property type="entry name" value="PROTEIN CBG26694"/>
    <property type="match status" value="1"/>
</dbReference>
<dbReference type="InterPro" id="IPR000477">
    <property type="entry name" value="RT_dom"/>
</dbReference>
<evidence type="ECO:0000256" key="7">
    <source>
        <dbReference type="SAM" id="MobiDB-lite"/>
    </source>
</evidence>
<dbReference type="GO" id="GO:0003964">
    <property type="term" value="F:RNA-directed DNA polymerase activity"/>
    <property type="evidence" value="ECO:0007669"/>
    <property type="project" value="UniProtKB-KW"/>
</dbReference>
<feature type="domain" description="Reverse transcriptase RNase H-like" evidence="9">
    <location>
        <begin position="375"/>
        <end position="478"/>
    </location>
</feature>
<dbReference type="Pfam" id="PF17917">
    <property type="entry name" value="RT_RNaseH"/>
    <property type="match status" value="1"/>
</dbReference>